<dbReference type="Pfam" id="PF08284">
    <property type="entry name" value="RVP_2"/>
    <property type="match status" value="1"/>
</dbReference>
<dbReference type="InterPro" id="IPR001969">
    <property type="entry name" value="Aspartic_peptidase_AS"/>
</dbReference>
<dbReference type="GO" id="GO:0006508">
    <property type="term" value="P:proteolysis"/>
    <property type="evidence" value="ECO:0007669"/>
    <property type="project" value="InterPro"/>
</dbReference>
<dbReference type="STRING" id="10195.A0A3M7PH58"/>
<dbReference type="PANTHER" id="PTHR12917:SF18">
    <property type="entry name" value="DNA DAMAGE-INDUCIBLE PROTEIN 1-LIKE"/>
    <property type="match status" value="1"/>
</dbReference>
<dbReference type="InterPro" id="IPR021109">
    <property type="entry name" value="Peptidase_aspartic_dom_sf"/>
</dbReference>
<sequence length="192" mass="21278">MTVEDLTKTNDLLKHTGFILDKEVEVVFDTGASSSIIGLNTAKKLGLNILASDKSINTADGSTNKVIGVTEEIELKVEETVANLSLIITNVSHIEVLLGLDWFDQTKVVLDPARRILKIPGKNIKLDSEEESDVETEINAYLADQEPDDIFSDEIIDCEAKFELKQTNLKVLNGFLKQNEDVFAKSLNDLKE</sequence>
<dbReference type="Proteomes" id="UP000276133">
    <property type="component" value="Unassembled WGS sequence"/>
</dbReference>
<reference evidence="1 2" key="1">
    <citation type="journal article" date="2018" name="Sci. Rep.">
        <title>Genomic signatures of local adaptation to the degree of environmental predictability in rotifers.</title>
        <authorList>
            <person name="Franch-Gras L."/>
            <person name="Hahn C."/>
            <person name="Garcia-Roger E.M."/>
            <person name="Carmona M.J."/>
            <person name="Serra M."/>
            <person name="Gomez A."/>
        </authorList>
    </citation>
    <scope>NUCLEOTIDE SEQUENCE [LARGE SCALE GENOMIC DNA]</scope>
    <source>
        <strain evidence="1">HYR1</strain>
    </source>
</reference>
<dbReference type="CDD" id="cd00303">
    <property type="entry name" value="retropepsin_like"/>
    <property type="match status" value="1"/>
</dbReference>
<accession>A0A3M7PH58</accession>
<keyword evidence="2" id="KW-1185">Reference proteome</keyword>
<evidence type="ECO:0000313" key="1">
    <source>
        <dbReference type="EMBL" id="RMZ98455.1"/>
    </source>
</evidence>
<dbReference type="AlphaFoldDB" id="A0A3M7PH58"/>
<organism evidence="1 2">
    <name type="scientific">Brachionus plicatilis</name>
    <name type="common">Marine rotifer</name>
    <name type="synonym">Brachionus muelleri</name>
    <dbReference type="NCBI Taxonomy" id="10195"/>
    <lineage>
        <taxon>Eukaryota</taxon>
        <taxon>Metazoa</taxon>
        <taxon>Spiralia</taxon>
        <taxon>Gnathifera</taxon>
        <taxon>Rotifera</taxon>
        <taxon>Eurotatoria</taxon>
        <taxon>Monogononta</taxon>
        <taxon>Pseudotrocha</taxon>
        <taxon>Ploima</taxon>
        <taxon>Brachionidae</taxon>
        <taxon>Brachionus</taxon>
    </lineage>
</organism>
<proteinExistence type="predicted"/>
<dbReference type="SUPFAM" id="SSF50630">
    <property type="entry name" value="Acid proteases"/>
    <property type="match status" value="1"/>
</dbReference>
<dbReference type="PANTHER" id="PTHR12917">
    <property type="entry name" value="ASPARTYL PROTEASE DDI-RELATED"/>
    <property type="match status" value="1"/>
</dbReference>
<evidence type="ECO:0000313" key="2">
    <source>
        <dbReference type="Proteomes" id="UP000276133"/>
    </source>
</evidence>
<dbReference type="GO" id="GO:0004190">
    <property type="term" value="F:aspartic-type endopeptidase activity"/>
    <property type="evidence" value="ECO:0007669"/>
    <property type="project" value="InterPro"/>
</dbReference>
<dbReference type="EMBL" id="REGN01010777">
    <property type="protein sequence ID" value="RMZ98455.1"/>
    <property type="molecule type" value="Genomic_DNA"/>
</dbReference>
<dbReference type="OrthoDB" id="1933597at2759"/>
<dbReference type="PROSITE" id="PS00141">
    <property type="entry name" value="ASP_PROTEASE"/>
    <property type="match status" value="1"/>
</dbReference>
<gene>
    <name evidence="1" type="ORF">BpHYR1_033862</name>
</gene>
<name>A0A3M7PH58_BRAPC</name>
<comment type="caution">
    <text evidence="1">The sequence shown here is derived from an EMBL/GenBank/DDBJ whole genome shotgun (WGS) entry which is preliminary data.</text>
</comment>
<dbReference type="Gene3D" id="2.40.70.10">
    <property type="entry name" value="Acid Proteases"/>
    <property type="match status" value="1"/>
</dbReference>
<protein>
    <submittedName>
        <fullName evidence="1">Transposon Ty3-I Gag-Pol poly</fullName>
    </submittedName>
</protein>
<feature type="non-terminal residue" evidence="1">
    <location>
        <position position="192"/>
    </location>
</feature>